<accession>A0ABW1QK99</accession>
<organism evidence="1 2">
    <name type="scientific">Mumia xiangluensis</name>
    <dbReference type="NCBI Taxonomy" id="1678900"/>
    <lineage>
        <taxon>Bacteria</taxon>
        <taxon>Bacillati</taxon>
        <taxon>Actinomycetota</taxon>
        <taxon>Actinomycetes</taxon>
        <taxon>Propionibacteriales</taxon>
        <taxon>Nocardioidaceae</taxon>
        <taxon>Mumia</taxon>
    </lineage>
</organism>
<evidence type="ECO:0000313" key="2">
    <source>
        <dbReference type="Proteomes" id="UP001596097"/>
    </source>
</evidence>
<sequence>MRRPVRLSDRARGFGLWPGDILASLPGARLGHVSLQPGSESVMVVTLLLPADTSPVADVPVRIVLTFADASVRSWRPSWRARLRPARTDHRPLLVEMTRGRAGRYRLLHSAGRIVVKSRELRIDVVPANHLVSVRDDAIAS</sequence>
<dbReference type="EMBL" id="JBHSQL010000005">
    <property type="protein sequence ID" value="MFC6149413.1"/>
    <property type="molecule type" value="Genomic_DNA"/>
</dbReference>
<reference evidence="2" key="1">
    <citation type="journal article" date="2019" name="Int. J. Syst. Evol. Microbiol.">
        <title>The Global Catalogue of Microorganisms (GCM) 10K type strain sequencing project: providing services to taxonomists for standard genome sequencing and annotation.</title>
        <authorList>
            <consortium name="The Broad Institute Genomics Platform"/>
            <consortium name="The Broad Institute Genome Sequencing Center for Infectious Disease"/>
            <person name="Wu L."/>
            <person name="Ma J."/>
        </authorList>
    </citation>
    <scope>NUCLEOTIDE SEQUENCE [LARGE SCALE GENOMIC DNA]</scope>
    <source>
        <strain evidence="2">CGMCC 4.7198</strain>
    </source>
</reference>
<comment type="caution">
    <text evidence="1">The sequence shown here is derived from an EMBL/GenBank/DDBJ whole genome shotgun (WGS) entry which is preliminary data.</text>
</comment>
<name>A0ABW1QK99_9ACTN</name>
<keyword evidence="2" id="KW-1185">Reference proteome</keyword>
<proteinExistence type="predicted"/>
<evidence type="ECO:0000313" key="1">
    <source>
        <dbReference type="EMBL" id="MFC6149413.1"/>
    </source>
</evidence>
<protein>
    <submittedName>
        <fullName evidence="1">Uncharacterized protein</fullName>
    </submittedName>
</protein>
<dbReference type="Proteomes" id="UP001596097">
    <property type="component" value="Unassembled WGS sequence"/>
</dbReference>
<gene>
    <name evidence="1" type="ORF">ACFPYK_08410</name>
</gene>
<dbReference type="RefSeq" id="WP_228552853.1">
    <property type="nucleotide sequence ID" value="NZ_JBHSQL010000005.1"/>
</dbReference>